<evidence type="ECO:0000313" key="7">
    <source>
        <dbReference type="EMBL" id="KAG1774572.1"/>
    </source>
</evidence>
<dbReference type="Pfam" id="PF00240">
    <property type="entry name" value="ubiquitin"/>
    <property type="match status" value="1"/>
</dbReference>
<dbReference type="GO" id="GO:0008270">
    <property type="term" value="F:zinc ion binding"/>
    <property type="evidence" value="ECO:0007669"/>
    <property type="project" value="UniProtKB-KW"/>
</dbReference>
<dbReference type="InterPro" id="IPR000626">
    <property type="entry name" value="Ubiquitin-like_dom"/>
</dbReference>
<comment type="caution">
    <text evidence="7">The sequence shown here is derived from an EMBL/GenBank/DDBJ whole genome shotgun (WGS) entry which is preliminary data.</text>
</comment>
<keyword evidence="8" id="KW-1185">Reference proteome</keyword>
<proteinExistence type="predicted"/>
<name>A0A9P7D0I8_9AGAM</name>
<dbReference type="InterPro" id="IPR017907">
    <property type="entry name" value="Znf_RING_CS"/>
</dbReference>
<evidence type="ECO:0000256" key="2">
    <source>
        <dbReference type="ARBA" id="ARBA00022771"/>
    </source>
</evidence>
<dbReference type="OrthoDB" id="428577at2759"/>
<dbReference type="EMBL" id="JABBWD010000040">
    <property type="protein sequence ID" value="KAG1774572.1"/>
    <property type="molecule type" value="Genomic_DNA"/>
</dbReference>
<evidence type="ECO:0000256" key="1">
    <source>
        <dbReference type="ARBA" id="ARBA00022723"/>
    </source>
</evidence>
<keyword evidence="3" id="KW-0862">Zinc</keyword>
<evidence type="ECO:0000256" key="4">
    <source>
        <dbReference type="PROSITE-ProRule" id="PRU00175"/>
    </source>
</evidence>
<dbReference type="Proteomes" id="UP000714275">
    <property type="component" value="Unassembled WGS sequence"/>
</dbReference>
<feature type="domain" description="RING-type" evidence="6">
    <location>
        <begin position="424"/>
        <end position="457"/>
    </location>
</feature>
<dbReference type="PROSITE" id="PS50089">
    <property type="entry name" value="ZF_RING_2"/>
    <property type="match status" value="1"/>
</dbReference>
<dbReference type="InterPro" id="IPR029071">
    <property type="entry name" value="Ubiquitin-like_domsf"/>
</dbReference>
<keyword evidence="1" id="KW-0479">Metal-binding</keyword>
<keyword evidence="2 4" id="KW-0863">Zinc-finger</keyword>
<dbReference type="PROSITE" id="PS50053">
    <property type="entry name" value="UBIQUITIN_2"/>
    <property type="match status" value="1"/>
</dbReference>
<evidence type="ECO:0000256" key="3">
    <source>
        <dbReference type="ARBA" id="ARBA00022833"/>
    </source>
</evidence>
<evidence type="ECO:0000259" key="5">
    <source>
        <dbReference type="PROSITE" id="PS50053"/>
    </source>
</evidence>
<reference evidence="7" key="1">
    <citation type="journal article" date="2020" name="New Phytol.">
        <title>Comparative genomics reveals dynamic genome evolution in host specialist ectomycorrhizal fungi.</title>
        <authorList>
            <person name="Lofgren L.A."/>
            <person name="Nguyen N.H."/>
            <person name="Vilgalys R."/>
            <person name="Ruytinx J."/>
            <person name="Liao H.L."/>
            <person name="Branco S."/>
            <person name="Kuo A."/>
            <person name="LaButti K."/>
            <person name="Lipzen A."/>
            <person name="Andreopoulos W."/>
            <person name="Pangilinan J."/>
            <person name="Riley R."/>
            <person name="Hundley H."/>
            <person name="Na H."/>
            <person name="Barry K."/>
            <person name="Grigoriev I.V."/>
            <person name="Stajich J.E."/>
            <person name="Kennedy P.G."/>
        </authorList>
    </citation>
    <scope>NUCLEOTIDE SEQUENCE</scope>
    <source>
        <strain evidence="7">DOB743</strain>
    </source>
</reference>
<dbReference type="Gene3D" id="3.10.20.90">
    <property type="entry name" value="Phosphatidylinositol 3-kinase Catalytic Subunit, Chain A, domain 1"/>
    <property type="match status" value="1"/>
</dbReference>
<protein>
    <submittedName>
        <fullName evidence="7">Integral membrane protein</fullName>
    </submittedName>
</protein>
<organism evidence="7 8">
    <name type="scientific">Suillus placidus</name>
    <dbReference type="NCBI Taxonomy" id="48579"/>
    <lineage>
        <taxon>Eukaryota</taxon>
        <taxon>Fungi</taxon>
        <taxon>Dikarya</taxon>
        <taxon>Basidiomycota</taxon>
        <taxon>Agaricomycotina</taxon>
        <taxon>Agaricomycetes</taxon>
        <taxon>Agaricomycetidae</taxon>
        <taxon>Boletales</taxon>
        <taxon>Suillineae</taxon>
        <taxon>Suillaceae</taxon>
        <taxon>Suillus</taxon>
    </lineage>
</organism>
<feature type="domain" description="Ubiquitin-like" evidence="5">
    <location>
        <begin position="270"/>
        <end position="301"/>
    </location>
</feature>
<evidence type="ECO:0000313" key="8">
    <source>
        <dbReference type="Proteomes" id="UP000714275"/>
    </source>
</evidence>
<dbReference type="SUPFAM" id="SSF54236">
    <property type="entry name" value="Ubiquitin-like"/>
    <property type="match status" value="1"/>
</dbReference>
<gene>
    <name evidence="7" type="ORF">EV702DRAFT_517380</name>
</gene>
<dbReference type="InterPro" id="IPR001841">
    <property type="entry name" value="Znf_RING"/>
</dbReference>
<evidence type="ECO:0000259" key="6">
    <source>
        <dbReference type="PROSITE" id="PS50089"/>
    </source>
</evidence>
<sequence>MPIPTMSRDSRVKLTSGKSLYGPNDFQINEDEPLISFFNHCLPREPLSAKLPRHGNECGADRLSIDCGSLEIFFRRTVRVPETEKPNNLPPGLGAFPLYNVAEFSHVLPQDMVEKGGLFFAMYQREAMWLQFKSNKKFAIRIYVGGVNGITGEPMIPNMATLLKRQNGVEKKQDYIIVPEQLWVDGIATGPGIVKQFVAVPFGSGYSIEYQITGSETTGGIQFEVVPAYETSVHFEGADIYCTPHELGLSLGSEMTMTNLNILSPPTTTYIGIELEDGRTLSDYNIQKESIIHLVLRLRGGGELMPAMSFGAGGMIKQAINEDHNNPRIWDVERAKVFNVQVLNAAHFEHITKMMAPPTPVDVKVYAAAGLPFFDIFNEVPTDIHGYDAFKMIKTVSTLDWMVGGGTGVTYEPGANVPLQKCKCQNNMLGCVIRPCNHAVCSECASYGSCTRCPICKKSVTKVVGIAAPMGAPGMESVPKLPVVLLDMTQVNDGREKFVSIVRGGAK</sequence>
<dbReference type="AlphaFoldDB" id="A0A9P7D0I8"/>
<accession>A0A9P7D0I8</accession>
<dbReference type="PROSITE" id="PS00518">
    <property type="entry name" value="ZF_RING_1"/>
    <property type="match status" value="1"/>
</dbReference>